<evidence type="ECO:0000256" key="7">
    <source>
        <dbReference type="ARBA" id="ARBA00022989"/>
    </source>
</evidence>
<evidence type="ECO:0000256" key="3">
    <source>
        <dbReference type="ARBA" id="ARBA00015317"/>
    </source>
</evidence>
<protein>
    <recommendedName>
        <fullName evidence="3">Histamine H1 receptor</fullName>
    </recommendedName>
</protein>
<feature type="transmembrane region" description="Helical" evidence="17">
    <location>
        <begin position="111"/>
        <end position="137"/>
    </location>
</feature>
<evidence type="ECO:0000256" key="8">
    <source>
        <dbReference type="ARBA" id="ARBA00023040"/>
    </source>
</evidence>
<dbReference type="PROSITE" id="PS00237">
    <property type="entry name" value="G_PROTEIN_RECEP_F1_1"/>
    <property type="match status" value="1"/>
</dbReference>
<dbReference type="PROSITE" id="PS50262">
    <property type="entry name" value="G_PROTEIN_RECEP_F1_2"/>
    <property type="match status" value="1"/>
</dbReference>
<feature type="transmembrane region" description="Helical" evidence="17">
    <location>
        <begin position="338"/>
        <end position="361"/>
    </location>
</feature>
<evidence type="ECO:0000256" key="16">
    <source>
        <dbReference type="SAM" id="MobiDB-lite"/>
    </source>
</evidence>
<keyword evidence="5" id="KW-0597">Phosphoprotein</keyword>
<evidence type="ECO:0000256" key="15">
    <source>
        <dbReference type="RuleBase" id="RU000688"/>
    </source>
</evidence>
<evidence type="ECO:0000256" key="9">
    <source>
        <dbReference type="ARBA" id="ARBA00023136"/>
    </source>
</evidence>
<feature type="transmembrane region" description="Helical" evidence="17">
    <location>
        <begin position="20"/>
        <end position="49"/>
    </location>
</feature>
<evidence type="ECO:0000256" key="2">
    <source>
        <dbReference type="ARBA" id="ARBA00010663"/>
    </source>
</evidence>
<feature type="region of interest" description="Disordered" evidence="16">
    <location>
        <begin position="282"/>
        <end position="322"/>
    </location>
</feature>
<evidence type="ECO:0000256" key="11">
    <source>
        <dbReference type="ARBA" id="ARBA00023170"/>
    </source>
</evidence>
<dbReference type="SUPFAM" id="SSF81321">
    <property type="entry name" value="Family A G protein-coupled receptor-like"/>
    <property type="match status" value="1"/>
</dbReference>
<dbReference type="PRINTS" id="PR00237">
    <property type="entry name" value="GPCRRHODOPSN"/>
</dbReference>
<keyword evidence="9 17" id="KW-0472">Membrane</keyword>
<dbReference type="OrthoDB" id="10071887at2759"/>
<dbReference type="GO" id="GO:0043114">
    <property type="term" value="P:regulation of vascular permeability"/>
    <property type="evidence" value="ECO:0007669"/>
    <property type="project" value="InterPro"/>
</dbReference>
<dbReference type="PANTHER" id="PTHR24248:SF204">
    <property type="entry name" value="HISTAMINE H1 RECEPTOR"/>
    <property type="match status" value="1"/>
</dbReference>
<keyword evidence="10" id="KW-1015">Disulfide bond</keyword>
<feature type="region of interest" description="Disordered" evidence="16">
    <location>
        <begin position="164"/>
        <end position="213"/>
    </location>
</feature>
<evidence type="ECO:0000259" key="18">
    <source>
        <dbReference type="PROSITE" id="PS50262"/>
    </source>
</evidence>
<reference evidence="19" key="1">
    <citation type="submission" date="2013-04" db="EMBL/GenBank/DDBJ databases">
        <authorList>
            <person name="Qu J."/>
            <person name="Murali S.C."/>
            <person name="Bandaranaike D."/>
            <person name="Bellair M."/>
            <person name="Blankenburg K."/>
            <person name="Chao H."/>
            <person name="Dinh H."/>
            <person name="Doddapaneni H."/>
            <person name="Downs B."/>
            <person name="Dugan-Rocha S."/>
            <person name="Elkadiri S."/>
            <person name="Gnanaolivu R.D."/>
            <person name="Hernandez B."/>
            <person name="Javaid M."/>
            <person name="Jayaseelan J.C."/>
            <person name="Lee S."/>
            <person name="Li M."/>
            <person name="Ming W."/>
            <person name="Munidasa M."/>
            <person name="Muniz J."/>
            <person name="Nguyen L."/>
            <person name="Ongeri F."/>
            <person name="Osuji N."/>
            <person name="Pu L.-L."/>
            <person name="Puazo M."/>
            <person name="Qu C."/>
            <person name="Quiroz J."/>
            <person name="Raj R."/>
            <person name="Weissenberger G."/>
            <person name="Xin Y."/>
            <person name="Zou X."/>
            <person name="Han Y."/>
            <person name="Richards S."/>
            <person name="Worley K."/>
            <person name="Muzny D."/>
            <person name="Gibbs R."/>
        </authorList>
    </citation>
    <scope>NUCLEOTIDE SEQUENCE</scope>
    <source>
        <strain evidence="19">Sampled in the wild</strain>
    </source>
</reference>
<dbReference type="GO" id="GO:0005886">
    <property type="term" value="C:plasma membrane"/>
    <property type="evidence" value="ECO:0007669"/>
    <property type="project" value="UniProtKB-SubCell"/>
</dbReference>
<organism evidence="19 20">
    <name type="scientific">Ladona fulva</name>
    <name type="common">Scarce chaser dragonfly</name>
    <name type="synonym">Libellula fulva</name>
    <dbReference type="NCBI Taxonomy" id="123851"/>
    <lineage>
        <taxon>Eukaryota</taxon>
        <taxon>Metazoa</taxon>
        <taxon>Ecdysozoa</taxon>
        <taxon>Arthropoda</taxon>
        <taxon>Hexapoda</taxon>
        <taxon>Insecta</taxon>
        <taxon>Pterygota</taxon>
        <taxon>Palaeoptera</taxon>
        <taxon>Odonata</taxon>
        <taxon>Epiprocta</taxon>
        <taxon>Anisoptera</taxon>
        <taxon>Libelluloidea</taxon>
        <taxon>Libellulidae</taxon>
        <taxon>Ladona</taxon>
    </lineage>
</organism>
<dbReference type="InterPro" id="IPR000276">
    <property type="entry name" value="GPCR_Rhodpsn"/>
</dbReference>
<feature type="domain" description="G-protein coupled receptors family 1 profile" evidence="18">
    <location>
        <begin position="1"/>
        <end position="389"/>
    </location>
</feature>
<dbReference type="InterPro" id="IPR000921">
    <property type="entry name" value="Histamine_H1_rcpt"/>
</dbReference>
<dbReference type="AlphaFoldDB" id="A0A8K0KNH5"/>
<feature type="transmembrane region" description="Helical" evidence="17">
    <location>
        <begin position="373"/>
        <end position="392"/>
    </location>
</feature>
<dbReference type="InterPro" id="IPR017452">
    <property type="entry name" value="GPCR_Rhodpsn_7TM"/>
</dbReference>
<evidence type="ECO:0000256" key="1">
    <source>
        <dbReference type="ARBA" id="ARBA00004651"/>
    </source>
</evidence>
<keyword evidence="13 15" id="KW-0807">Transducer</keyword>
<keyword evidence="4" id="KW-1003">Cell membrane</keyword>
<evidence type="ECO:0000256" key="5">
    <source>
        <dbReference type="ARBA" id="ARBA00022553"/>
    </source>
</evidence>
<gene>
    <name evidence="19" type="ORF">J437_LFUL011364</name>
</gene>
<comment type="similarity">
    <text evidence="2 15">Belongs to the G-protein coupled receptor 1 family.</text>
</comment>
<feature type="compositionally biased region" description="Basic residues" evidence="16">
    <location>
        <begin position="310"/>
        <end position="320"/>
    </location>
</feature>
<dbReference type="Proteomes" id="UP000792457">
    <property type="component" value="Unassembled WGS sequence"/>
</dbReference>
<feature type="transmembrane region" description="Helical" evidence="17">
    <location>
        <begin position="70"/>
        <end position="91"/>
    </location>
</feature>
<evidence type="ECO:0000313" key="19">
    <source>
        <dbReference type="EMBL" id="KAG8235453.1"/>
    </source>
</evidence>
<keyword evidence="6 15" id="KW-0812">Transmembrane</keyword>
<name>A0A8K0KNH5_LADFU</name>
<evidence type="ECO:0000256" key="4">
    <source>
        <dbReference type="ARBA" id="ARBA00022475"/>
    </source>
</evidence>
<evidence type="ECO:0000313" key="20">
    <source>
        <dbReference type="Proteomes" id="UP000792457"/>
    </source>
</evidence>
<reference evidence="19" key="2">
    <citation type="submission" date="2017-10" db="EMBL/GenBank/DDBJ databases">
        <title>Ladona fulva Genome sequencing and assembly.</title>
        <authorList>
            <person name="Murali S."/>
            <person name="Richards S."/>
            <person name="Bandaranaike D."/>
            <person name="Bellair M."/>
            <person name="Blankenburg K."/>
            <person name="Chao H."/>
            <person name="Dinh H."/>
            <person name="Doddapaneni H."/>
            <person name="Dugan-Rocha S."/>
            <person name="Elkadiri S."/>
            <person name="Gnanaolivu R."/>
            <person name="Hernandez B."/>
            <person name="Skinner E."/>
            <person name="Javaid M."/>
            <person name="Lee S."/>
            <person name="Li M."/>
            <person name="Ming W."/>
            <person name="Munidasa M."/>
            <person name="Muniz J."/>
            <person name="Nguyen L."/>
            <person name="Hughes D."/>
            <person name="Osuji N."/>
            <person name="Pu L.-L."/>
            <person name="Puazo M."/>
            <person name="Qu C."/>
            <person name="Quiroz J."/>
            <person name="Raj R."/>
            <person name="Weissenberger G."/>
            <person name="Xin Y."/>
            <person name="Zou X."/>
            <person name="Han Y."/>
            <person name="Worley K."/>
            <person name="Muzny D."/>
            <person name="Gibbs R."/>
        </authorList>
    </citation>
    <scope>NUCLEOTIDE SEQUENCE</scope>
    <source>
        <strain evidence="19">Sampled in the wild</strain>
    </source>
</reference>
<sequence length="423" mass="47953">MPINLHPLTFTCFSVPGRWVLGLVVCQFWLSADYTASTASIFNLFILSVDRYWSITSPLRYLRKRTKKRALIMIGLVWAISALWILPIIGWHHLDHSGIRIYPPSVCETEFAGNVGFKVTAAIINFYFPSLLMVYLYGRIFFEIKKRSSFEIGQCNHSRFYGGDNNEDSLAEERNQTNVSGEVVRDRGSNSRNRSNNSPRSSATLQRPADRNPVLTMAEWRGTAPNGEIRRHQQYRNLTVLSYREEGVLLGRAARDEGLTHFEGVTVNVEYVLSNPPSLVGRSESVEDAQGRSWKTRPANESGPRSLTKVTRRGRGATRKRGTDSIVLQKEKKAARQLGVIMGAFMLCWLPYFILFMVIAFCGDCVDPKIHTATIWLGYVNSTLNPILYPLCNANFKRAFKRMLGLNRKNNNPNIHGRVVVQS</sequence>
<evidence type="ECO:0000256" key="17">
    <source>
        <dbReference type="SAM" id="Phobius"/>
    </source>
</evidence>
<evidence type="ECO:0000256" key="14">
    <source>
        <dbReference type="ARBA" id="ARBA00045624"/>
    </source>
</evidence>
<dbReference type="GO" id="GO:0071880">
    <property type="term" value="P:adenylate cyclase-activating adrenergic receptor signaling pathway"/>
    <property type="evidence" value="ECO:0007669"/>
    <property type="project" value="TreeGrafter"/>
</dbReference>
<dbReference type="GO" id="GO:0045907">
    <property type="term" value="P:positive regulation of vasoconstriction"/>
    <property type="evidence" value="ECO:0007669"/>
    <property type="project" value="InterPro"/>
</dbReference>
<comment type="subcellular location">
    <subcellularLocation>
        <location evidence="1">Cell membrane</location>
        <topology evidence="1">Multi-pass membrane protein</topology>
    </subcellularLocation>
</comment>
<comment type="function">
    <text evidence="14">G-protein-coupled receptor for histamine, a biogenic amine that functions as an immune modulator and a neurotransmitter. Through the H1 receptor, histamine mediates the contraction of smooth muscles and increases capillary permeability due to contraction of terminal venules. Also mediates neurotransmission in the central nervous system and thereby regulates circadian rhythms, emotional and locomotor activities as well as cognitive functions.</text>
</comment>
<comment type="caution">
    <text evidence="19">The sequence shown here is derived from an EMBL/GenBank/DDBJ whole genome shotgun (WGS) entry which is preliminary data.</text>
</comment>
<evidence type="ECO:0000256" key="13">
    <source>
        <dbReference type="ARBA" id="ARBA00023224"/>
    </source>
</evidence>
<evidence type="ECO:0000256" key="6">
    <source>
        <dbReference type="ARBA" id="ARBA00022692"/>
    </source>
</evidence>
<keyword evidence="12" id="KW-0325">Glycoprotein</keyword>
<dbReference type="PANTHER" id="PTHR24248">
    <property type="entry name" value="ADRENERGIC RECEPTOR-RELATED G-PROTEIN COUPLED RECEPTOR"/>
    <property type="match status" value="1"/>
</dbReference>
<keyword evidence="20" id="KW-1185">Reference proteome</keyword>
<keyword evidence="11 15" id="KW-0675">Receptor</keyword>
<dbReference type="PRINTS" id="PR00530">
    <property type="entry name" value="HISTAMINEH1R"/>
</dbReference>
<evidence type="ECO:0000256" key="10">
    <source>
        <dbReference type="ARBA" id="ARBA00023157"/>
    </source>
</evidence>
<dbReference type="GO" id="GO:0043410">
    <property type="term" value="P:positive regulation of MAPK cascade"/>
    <property type="evidence" value="ECO:0007669"/>
    <property type="project" value="TreeGrafter"/>
</dbReference>
<dbReference type="Gene3D" id="1.20.1070.10">
    <property type="entry name" value="Rhodopsin 7-helix transmembrane proteins"/>
    <property type="match status" value="2"/>
</dbReference>
<keyword evidence="7 17" id="KW-1133">Transmembrane helix</keyword>
<proteinExistence type="inferred from homology"/>
<evidence type="ECO:0000256" key="12">
    <source>
        <dbReference type="ARBA" id="ARBA00023180"/>
    </source>
</evidence>
<feature type="compositionally biased region" description="Low complexity" evidence="16">
    <location>
        <begin position="190"/>
        <end position="202"/>
    </location>
</feature>
<keyword evidence="8 15" id="KW-0297">G-protein coupled receptor</keyword>
<dbReference type="Pfam" id="PF00001">
    <property type="entry name" value="7tm_1"/>
    <property type="match status" value="1"/>
</dbReference>
<dbReference type="GO" id="GO:0004969">
    <property type="term" value="F:histamine receptor activity"/>
    <property type="evidence" value="ECO:0007669"/>
    <property type="project" value="InterPro"/>
</dbReference>
<dbReference type="EMBL" id="KZ308911">
    <property type="protein sequence ID" value="KAG8235453.1"/>
    <property type="molecule type" value="Genomic_DNA"/>
</dbReference>
<accession>A0A8K0KNH5</accession>